<gene>
    <name evidence="10" type="ORF">H257_01140</name>
</gene>
<dbReference type="OrthoDB" id="10006997at2759"/>
<dbReference type="PANTHER" id="PTHR13759">
    <property type="entry name" value="TWINFILIN"/>
    <property type="match status" value="1"/>
</dbReference>
<dbReference type="GO" id="GO:0051015">
    <property type="term" value="F:actin filament binding"/>
    <property type="evidence" value="ECO:0007669"/>
    <property type="project" value="TreeGrafter"/>
</dbReference>
<dbReference type="SUPFAM" id="SSF55753">
    <property type="entry name" value="Actin depolymerizing proteins"/>
    <property type="match status" value="2"/>
</dbReference>
<dbReference type="GO" id="GO:0005737">
    <property type="term" value="C:cytoplasm"/>
    <property type="evidence" value="ECO:0007669"/>
    <property type="project" value="TreeGrafter"/>
</dbReference>
<organism evidence="10">
    <name type="scientific">Aphanomyces astaci</name>
    <name type="common">Crayfish plague agent</name>
    <dbReference type="NCBI Taxonomy" id="112090"/>
    <lineage>
        <taxon>Eukaryota</taxon>
        <taxon>Sar</taxon>
        <taxon>Stramenopiles</taxon>
        <taxon>Oomycota</taxon>
        <taxon>Saprolegniomycetes</taxon>
        <taxon>Saprolegniales</taxon>
        <taxon>Verrucalvaceae</taxon>
        <taxon>Aphanomyces</taxon>
    </lineage>
</organism>
<feature type="region of interest" description="Disordered" evidence="8">
    <location>
        <begin position="299"/>
        <end position="328"/>
    </location>
</feature>
<feature type="compositionally biased region" description="Basic and acidic residues" evidence="8">
    <location>
        <begin position="300"/>
        <end position="309"/>
    </location>
</feature>
<keyword evidence="5" id="KW-0009">Actin-binding</keyword>
<dbReference type="Pfam" id="PF00241">
    <property type="entry name" value="Cofilin_ADF"/>
    <property type="match status" value="2"/>
</dbReference>
<protein>
    <recommendedName>
        <fullName evidence="9">ADF-H domain-containing protein</fullName>
    </recommendedName>
</protein>
<proteinExistence type="inferred from homology"/>
<dbReference type="SMART" id="SM00102">
    <property type="entry name" value="ADF"/>
    <property type="match status" value="1"/>
</dbReference>
<dbReference type="STRING" id="112090.W4H6K0"/>
<evidence type="ECO:0000256" key="5">
    <source>
        <dbReference type="ARBA" id="ARBA00023203"/>
    </source>
</evidence>
<reference evidence="10" key="1">
    <citation type="submission" date="2013-12" db="EMBL/GenBank/DDBJ databases">
        <title>The Genome Sequence of Aphanomyces astaci APO3.</title>
        <authorList>
            <consortium name="The Broad Institute Genomics Platform"/>
            <person name="Russ C."/>
            <person name="Tyler B."/>
            <person name="van West P."/>
            <person name="Dieguez-Uribeondo J."/>
            <person name="Young S.K."/>
            <person name="Zeng Q."/>
            <person name="Gargeya S."/>
            <person name="Fitzgerald M."/>
            <person name="Abouelleil A."/>
            <person name="Alvarado L."/>
            <person name="Chapman S.B."/>
            <person name="Gainer-Dewar J."/>
            <person name="Goldberg J."/>
            <person name="Griggs A."/>
            <person name="Gujja S."/>
            <person name="Hansen M."/>
            <person name="Howarth C."/>
            <person name="Imamovic A."/>
            <person name="Ireland A."/>
            <person name="Larimer J."/>
            <person name="McCowan C."/>
            <person name="Murphy C."/>
            <person name="Pearson M."/>
            <person name="Poon T.W."/>
            <person name="Priest M."/>
            <person name="Roberts A."/>
            <person name="Saif S."/>
            <person name="Shea T."/>
            <person name="Sykes S."/>
            <person name="Wortman J."/>
            <person name="Nusbaum C."/>
            <person name="Birren B."/>
        </authorList>
    </citation>
    <scope>NUCLEOTIDE SEQUENCE [LARGE SCALE GENOMIC DNA]</scope>
    <source>
        <strain evidence="10">APO3</strain>
    </source>
</reference>
<dbReference type="PANTHER" id="PTHR13759:SF1">
    <property type="entry name" value="TWINFILIN"/>
    <property type="match status" value="1"/>
</dbReference>
<dbReference type="InterPro" id="IPR029006">
    <property type="entry name" value="ADF-H/Gelsolin-like_dom_sf"/>
</dbReference>
<dbReference type="GO" id="GO:0051016">
    <property type="term" value="P:barbed-end actin filament capping"/>
    <property type="evidence" value="ECO:0007669"/>
    <property type="project" value="TreeGrafter"/>
</dbReference>
<evidence type="ECO:0000259" key="9">
    <source>
        <dbReference type="PROSITE" id="PS51263"/>
    </source>
</evidence>
<sequence length="328" mass="36127">MNGQVLRVSEPLATQFQTAQETNTVRCIEAKVTGEQLVVNKVFQIHEGVQADAEWASIQAECSTPSLVLFHIATSNGPLKWILVASVCDTLPARDKMLYASARDCLKQQLGLAYFVGDVHTTNLSAFTYRDVVSTMHTTTGPLSDREVLLKEEALLERDLSVKSSAMNVLPFGMSAACDTALIAFSKKGTSSTWLSMRMTNEELVVDASVHITRDDQINALVDKEQPSFVLYRSLVDDPTPTTFFVYICPEAANVRLKMTYSTAKASLLHDLQRRGILVDSTIEVTDAWNVLEALQGNSSKHEHDDGHPKVFARPAAPGRGRARGRRS</sequence>
<evidence type="ECO:0000256" key="2">
    <source>
        <dbReference type="ARBA" id="ARBA00009557"/>
    </source>
</evidence>
<dbReference type="RefSeq" id="XP_009822498.1">
    <property type="nucleotide sequence ID" value="XM_009824196.1"/>
</dbReference>
<comment type="similarity">
    <text evidence="2">Belongs to the actin-binding proteins ADF family. Twinfilin subfamily.</text>
</comment>
<keyword evidence="3" id="KW-0963">Cytoplasm</keyword>
<dbReference type="InterPro" id="IPR028458">
    <property type="entry name" value="Twinfilin"/>
</dbReference>
<dbReference type="Gene3D" id="3.40.20.10">
    <property type="entry name" value="Severin"/>
    <property type="match status" value="2"/>
</dbReference>
<comment type="subunit">
    <text evidence="7">Interacts with G-actin; ADP-actin form.</text>
</comment>
<keyword evidence="6" id="KW-0206">Cytoskeleton</keyword>
<name>W4H6K0_APHAT</name>
<comment type="subcellular location">
    <subcellularLocation>
        <location evidence="1">Cytoplasm</location>
        <location evidence="1">Cytoskeleton</location>
    </subcellularLocation>
</comment>
<evidence type="ECO:0000313" key="10">
    <source>
        <dbReference type="EMBL" id="ETV87635.1"/>
    </source>
</evidence>
<dbReference type="VEuPathDB" id="FungiDB:H257_01140"/>
<dbReference type="AlphaFoldDB" id="W4H6K0"/>
<feature type="domain" description="ADF-H" evidence="9">
    <location>
        <begin position="166"/>
        <end position="301"/>
    </location>
</feature>
<evidence type="ECO:0000256" key="4">
    <source>
        <dbReference type="ARBA" id="ARBA00022737"/>
    </source>
</evidence>
<evidence type="ECO:0000256" key="8">
    <source>
        <dbReference type="SAM" id="MobiDB-lite"/>
    </source>
</evidence>
<dbReference type="GO" id="GO:0030042">
    <property type="term" value="P:actin filament depolymerization"/>
    <property type="evidence" value="ECO:0007669"/>
    <property type="project" value="TreeGrafter"/>
</dbReference>
<dbReference type="PROSITE" id="PS51263">
    <property type="entry name" value="ADF_H"/>
    <property type="match status" value="1"/>
</dbReference>
<dbReference type="EMBL" id="KI913115">
    <property type="protein sequence ID" value="ETV87635.1"/>
    <property type="molecule type" value="Genomic_DNA"/>
</dbReference>
<evidence type="ECO:0000256" key="6">
    <source>
        <dbReference type="ARBA" id="ARBA00023212"/>
    </source>
</evidence>
<accession>W4H6K0</accession>
<evidence type="ECO:0000256" key="3">
    <source>
        <dbReference type="ARBA" id="ARBA00022490"/>
    </source>
</evidence>
<dbReference type="GO" id="GO:0003785">
    <property type="term" value="F:actin monomer binding"/>
    <property type="evidence" value="ECO:0007669"/>
    <property type="project" value="TreeGrafter"/>
</dbReference>
<dbReference type="GeneID" id="20803136"/>
<dbReference type="GO" id="GO:0005884">
    <property type="term" value="C:actin filament"/>
    <property type="evidence" value="ECO:0007669"/>
    <property type="project" value="TreeGrafter"/>
</dbReference>
<evidence type="ECO:0000256" key="1">
    <source>
        <dbReference type="ARBA" id="ARBA00004245"/>
    </source>
</evidence>
<dbReference type="InterPro" id="IPR002108">
    <property type="entry name" value="ADF-H"/>
</dbReference>
<evidence type="ECO:0000256" key="7">
    <source>
        <dbReference type="ARBA" id="ARBA00038532"/>
    </source>
</evidence>
<keyword evidence="4" id="KW-0677">Repeat</keyword>